<dbReference type="Proteomes" id="UP000034350">
    <property type="component" value="Unassembled WGS sequence"/>
</dbReference>
<name>A0A0F9WGE0_9MICR</name>
<dbReference type="EMBL" id="JPQZ01000012">
    <property type="protein sequence ID" value="KKO75790.1"/>
    <property type="molecule type" value="Genomic_DNA"/>
</dbReference>
<dbReference type="VEuPathDB" id="MicrosporidiaDB:NCER_100295"/>
<dbReference type="AlphaFoldDB" id="A0A0F9WGE0"/>
<organism evidence="2 3">
    <name type="scientific">Vairimorpha ceranae</name>
    <dbReference type="NCBI Taxonomy" id="40302"/>
    <lineage>
        <taxon>Eukaryota</taxon>
        <taxon>Fungi</taxon>
        <taxon>Fungi incertae sedis</taxon>
        <taxon>Microsporidia</taxon>
        <taxon>Nosematidae</taxon>
        <taxon>Vairimorpha</taxon>
    </lineage>
</organism>
<keyword evidence="1" id="KW-0732">Signal</keyword>
<dbReference type="VEuPathDB" id="MicrosporidiaDB:G9O61_00g009010"/>
<evidence type="ECO:0000313" key="2">
    <source>
        <dbReference type="EMBL" id="KKO75790.1"/>
    </source>
</evidence>
<accession>A0A0F9WGE0</accession>
<dbReference type="OrthoDB" id="2199738at2759"/>
<feature type="chain" id="PRO_5002529610" evidence="1">
    <location>
        <begin position="21"/>
        <end position="222"/>
    </location>
</feature>
<comment type="caution">
    <text evidence="2">The sequence shown here is derived from an EMBL/GenBank/DDBJ whole genome shotgun (WGS) entry which is preliminary data.</text>
</comment>
<keyword evidence="3" id="KW-1185">Reference proteome</keyword>
<proteinExistence type="predicted"/>
<dbReference type="RefSeq" id="XP_024331532.1">
    <property type="nucleotide sequence ID" value="XM_024473867.1"/>
</dbReference>
<feature type="signal peptide" evidence="1">
    <location>
        <begin position="1"/>
        <end position="20"/>
    </location>
</feature>
<evidence type="ECO:0000256" key="1">
    <source>
        <dbReference type="SAM" id="SignalP"/>
    </source>
</evidence>
<dbReference type="GeneID" id="36318765"/>
<sequence>MITLLLIFVYTFTDIDNTEAYNLFDEEHKLVVPTELSAVPDVTHISKKDLADTIVGKIYGEIRYLLSHYYIYFSTNSPDFKKWYDSDFFEMDDKLKSSIVNGLNTNIKSIRDLDPFWLETQGPYLQARVTNLSSMILRLKNLMDAQSTKYNNVKDDQELSTLAPEDRNVWLYNKAIYIVENLKAGLKNHEDGRFPEVYKNFINATVEKKKIDAVFSKIVLSI</sequence>
<gene>
    <name evidence="2" type="ORF">AAJ76_1200044876</name>
</gene>
<reference evidence="2 3" key="1">
    <citation type="journal article" date="2015" name="Environ. Microbiol.">
        <title>Genome analyses suggest the presence of polyploidy and recent human-driven expansions in eight global populations of the honeybee pathogen Nosema ceranae.</title>
        <authorList>
            <person name="Pelin A."/>
            <person name="Selman M."/>
            <person name="Aris-Brosou S."/>
            <person name="Farinelli L."/>
            <person name="Corradi N."/>
        </authorList>
    </citation>
    <scope>NUCLEOTIDE SEQUENCE [LARGE SCALE GENOMIC DNA]</scope>
    <source>
        <strain evidence="2 3">PA08 1199</strain>
    </source>
</reference>
<dbReference type="VEuPathDB" id="MicrosporidiaDB:AAJ76_1200044876"/>
<evidence type="ECO:0000313" key="3">
    <source>
        <dbReference type="Proteomes" id="UP000034350"/>
    </source>
</evidence>
<protein>
    <submittedName>
        <fullName evidence="2">Spore wall protein</fullName>
    </submittedName>
</protein>
<dbReference type="SMR" id="A0A0F9WGE0"/>
<dbReference type="OMA" id="LENFWTE"/>